<dbReference type="Proteomes" id="UP000266701">
    <property type="component" value="Unassembled WGS sequence"/>
</dbReference>
<evidence type="ECO:0000313" key="3">
    <source>
        <dbReference type="Proteomes" id="UP000266701"/>
    </source>
</evidence>
<comment type="caution">
    <text evidence="2">The sequence shown here is derived from an EMBL/GenBank/DDBJ whole genome shotgun (WGS) entry which is preliminary data.</text>
</comment>
<proteinExistence type="predicted"/>
<feature type="coiled-coil region" evidence="1">
    <location>
        <begin position="126"/>
        <end position="195"/>
    </location>
</feature>
<accession>A0A395TZS5</accession>
<evidence type="ECO:0000256" key="1">
    <source>
        <dbReference type="SAM" id="Coils"/>
    </source>
</evidence>
<reference evidence="2 3" key="1">
    <citation type="journal article" date="2017" name="Emerg. Infect. Dis.">
        <title>Carbapenemase VCC-1-Producing Vibrio cholerae in Coastal Waters of Germany.</title>
        <authorList>
            <person name="Hammerl J.A."/>
            <person name="Jackel C."/>
            <person name="Bortolaia V."/>
            <person name="Schwartz K."/>
            <person name="Bier N."/>
            <person name="Hendriksen R.S."/>
            <person name="Guerra B."/>
            <person name="Strauch E."/>
        </authorList>
    </citation>
    <scope>NUCLEOTIDE SEQUENCE [LARGE SCALE GENOMIC DNA]</scope>
    <source>
        <strain evidence="2 3">VN-2825</strain>
    </source>
</reference>
<organism evidence="2 3">
    <name type="scientific">Vibrio cholerae</name>
    <dbReference type="NCBI Taxonomy" id="666"/>
    <lineage>
        <taxon>Bacteria</taxon>
        <taxon>Pseudomonadati</taxon>
        <taxon>Pseudomonadota</taxon>
        <taxon>Gammaproteobacteria</taxon>
        <taxon>Vibrionales</taxon>
        <taxon>Vibrionaceae</taxon>
        <taxon>Vibrio</taxon>
    </lineage>
</organism>
<keyword evidence="1" id="KW-0175">Coiled coil</keyword>
<name>A0A395TZS5_VIBCL</name>
<gene>
    <name evidence="2" type="ORF">BC353_09625</name>
</gene>
<protein>
    <submittedName>
        <fullName evidence="2">Uncharacterized protein</fullName>
    </submittedName>
</protein>
<feature type="coiled-coil region" evidence="1">
    <location>
        <begin position="255"/>
        <end position="285"/>
    </location>
</feature>
<dbReference type="AlphaFoldDB" id="A0A395TZS5"/>
<sequence>MFKSAQKSLSEFLAEKPHLADLVQKFNLEKVEICFRNSSFSPDRRAVSVITDYALRCDRFAKNLDALIAQAKSQGANQAQNIDLDAYVIDFKKDYNERLFSLFNDYLGSESRCANWAVTGPARFPVERNRRRMESAQNKYDAINAAEEKALKKAKRDLFPNGDGSFINSASDNAVEQLEQKIAETKAAHEKMKQINAIARKYYPQGSTEQATSKTKQRCIDELKEQCNLTQEEAEKLLKPCQYRAVVIPFETYQLQRSLQEIARLESRLAEIARLQSQKSELEGQFKNGERFFVIDNRIAIDFGYKPSDEIRHLLSKNAFKFSPSRGNLWVRKLTANAKFAFEATVKPGIEAMLEQN</sequence>
<dbReference type="EMBL" id="MCBA01000067">
    <property type="protein sequence ID" value="RGP89812.1"/>
    <property type="molecule type" value="Genomic_DNA"/>
</dbReference>
<evidence type="ECO:0000313" key="2">
    <source>
        <dbReference type="EMBL" id="RGP89812.1"/>
    </source>
</evidence>